<evidence type="ECO:0000256" key="1">
    <source>
        <dbReference type="SAM" id="Phobius"/>
    </source>
</evidence>
<evidence type="ECO:0000313" key="3">
    <source>
        <dbReference type="Proteomes" id="UP000006038"/>
    </source>
</evidence>
<dbReference type="EnsemblPlants" id="OB08G17690.1">
    <property type="protein sequence ID" value="OB08G17690.1"/>
    <property type="gene ID" value="OB08G17690"/>
</dbReference>
<sequence length="80" mass="9563">MILSSLFYWQTWVTRNYRWFWFTNAKRKIIIRYYQTGPKTKQYYLHILAVLVFLCSAVAVVVLAYPPICVTVTERAPSMH</sequence>
<keyword evidence="3" id="KW-1185">Reference proteome</keyword>
<dbReference type="HOGENOM" id="CLU_2597155_0_0_1"/>
<evidence type="ECO:0000313" key="2">
    <source>
        <dbReference type="EnsemblPlants" id="OB08G17690.1"/>
    </source>
</evidence>
<reference evidence="2" key="1">
    <citation type="journal article" date="2013" name="Nat. Commun.">
        <title>Whole-genome sequencing of Oryza brachyantha reveals mechanisms underlying Oryza genome evolution.</title>
        <authorList>
            <person name="Chen J."/>
            <person name="Huang Q."/>
            <person name="Gao D."/>
            <person name="Wang J."/>
            <person name="Lang Y."/>
            <person name="Liu T."/>
            <person name="Li B."/>
            <person name="Bai Z."/>
            <person name="Luis Goicoechea J."/>
            <person name="Liang C."/>
            <person name="Chen C."/>
            <person name="Zhang W."/>
            <person name="Sun S."/>
            <person name="Liao Y."/>
            <person name="Zhang X."/>
            <person name="Yang L."/>
            <person name="Song C."/>
            <person name="Wang M."/>
            <person name="Shi J."/>
            <person name="Liu G."/>
            <person name="Liu J."/>
            <person name="Zhou H."/>
            <person name="Zhou W."/>
            <person name="Yu Q."/>
            <person name="An N."/>
            <person name="Chen Y."/>
            <person name="Cai Q."/>
            <person name="Wang B."/>
            <person name="Liu B."/>
            <person name="Min J."/>
            <person name="Huang Y."/>
            <person name="Wu H."/>
            <person name="Li Z."/>
            <person name="Zhang Y."/>
            <person name="Yin Y."/>
            <person name="Song W."/>
            <person name="Jiang J."/>
            <person name="Jackson S.A."/>
            <person name="Wing R.A."/>
            <person name="Wang J."/>
            <person name="Chen M."/>
        </authorList>
    </citation>
    <scope>NUCLEOTIDE SEQUENCE [LARGE SCALE GENOMIC DNA]</scope>
    <source>
        <strain evidence="2">cv. IRGC 101232</strain>
    </source>
</reference>
<accession>J3MRP0</accession>
<dbReference type="Gramene" id="OB08G17690.1">
    <property type="protein sequence ID" value="OB08G17690.1"/>
    <property type="gene ID" value="OB08G17690"/>
</dbReference>
<keyword evidence="1" id="KW-1133">Transmembrane helix</keyword>
<name>J3MRP0_ORYBR</name>
<keyword evidence="1" id="KW-0812">Transmembrane</keyword>
<proteinExistence type="predicted"/>
<keyword evidence="1" id="KW-0472">Membrane</keyword>
<reference evidence="2" key="2">
    <citation type="submission" date="2013-04" db="UniProtKB">
        <authorList>
            <consortium name="EnsemblPlants"/>
        </authorList>
    </citation>
    <scope>IDENTIFICATION</scope>
</reference>
<organism evidence="2">
    <name type="scientific">Oryza brachyantha</name>
    <name type="common">malo sina</name>
    <dbReference type="NCBI Taxonomy" id="4533"/>
    <lineage>
        <taxon>Eukaryota</taxon>
        <taxon>Viridiplantae</taxon>
        <taxon>Streptophyta</taxon>
        <taxon>Embryophyta</taxon>
        <taxon>Tracheophyta</taxon>
        <taxon>Spermatophyta</taxon>
        <taxon>Magnoliopsida</taxon>
        <taxon>Liliopsida</taxon>
        <taxon>Poales</taxon>
        <taxon>Poaceae</taxon>
        <taxon>BOP clade</taxon>
        <taxon>Oryzoideae</taxon>
        <taxon>Oryzeae</taxon>
        <taxon>Oryzinae</taxon>
        <taxon>Oryza</taxon>
    </lineage>
</organism>
<dbReference type="Proteomes" id="UP000006038">
    <property type="component" value="Chromosome 8"/>
</dbReference>
<feature type="transmembrane region" description="Helical" evidence="1">
    <location>
        <begin position="43"/>
        <end position="65"/>
    </location>
</feature>
<dbReference type="AlphaFoldDB" id="J3MRP0"/>
<protein>
    <submittedName>
        <fullName evidence="2">Uncharacterized protein</fullName>
    </submittedName>
</protein>